<evidence type="ECO:0000256" key="5">
    <source>
        <dbReference type="ARBA" id="ARBA00022475"/>
    </source>
</evidence>
<evidence type="ECO:0000256" key="3">
    <source>
        <dbReference type="ARBA" id="ARBA00022448"/>
    </source>
</evidence>
<evidence type="ECO:0000256" key="13">
    <source>
        <dbReference type="SAM" id="Phobius"/>
    </source>
</evidence>
<feature type="transmembrane region" description="Helical" evidence="13">
    <location>
        <begin position="330"/>
        <end position="351"/>
    </location>
</feature>
<proteinExistence type="predicted"/>
<accession>A0A099SZ50</accession>
<keyword evidence="9 13" id="KW-1133">Transmembrane helix</keyword>
<dbReference type="Gene3D" id="1.20.1530.20">
    <property type="match status" value="1"/>
</dbReference>
<keyword evidence="5" id="KW-1003">Cell membrane</keyword>
<dbReference type="SUPFAM" id="SSF51735">
    <property type="entry name" value="NAD(P)-binding Rossmann-fold domains"/>
    <property type="match status" value="1"/>
</dbReference>
<dbReference type="SUPFAM" id="SSF116726">
    <property type="entry name" value="TrkA C-terminal domain-like"/>
    <property type="match status" value="1"/>
</dbReference>
<dbReference type="GO" id="GO:0015297">
    <property type="term" value="F:antiporter activity"/>
    <property type="evidence" value="ECO:0007669"/>
    <property type="project" value="UniProtKB-KW"/>
</dbReference>
<dbReference type="Pfam" id="PF02080">
    <property type="entry name" value="TrkA_C"/>
    <property type="match status" value="1"/>
</dbReference>
<keyword evidence="3" id="KW-0813">Transport</keyword>
<dbReference type="InterPro" id="IPR036291">
    <property type="entry name" value="NAD(P)-bd_dom_sf"/>
</dbReference>
<feature type="domain" description="RCK N-terminal" evidence="14">
    <location>
        <begin position="394"/>
        <end position="515"/>
    </location>
</feature>
<feature type="transmembrane region" description="Helical" evidence="13">
    <location>
        <begin position="243"/>
        <end position="260"/>
    </location>
</feature>
<feature type="transmembrane region" description="Helical" evidence="13">
    <location>
        <begin position="218"/>
        <end position="237"/>
    </location>
</feature>
<keyword evidence="6" id="KW-0633">Potassium transport</keyword>
<evidence type="ECO:0000259" key="14">
    <source>
        <dbReference type="PROSITE" id="PS51201"/>
    </source>
</evidence>
<evidence type="ECO:0000256" key="8">
    <source>
        <dbReference type="ARBA" id="ARBA00022958"/>
    </source>
</evidence>
<dbReference type="Gene3D" id="3.30.70.1450">
    <property type="entry name" value="Regulator of K+ conductance, C-terminal domain"/>
    <property type="match status" value="1"/>
</dbReference>
<feature type="transmembrane region" description="Helical" evidence="13">
    <location>
        <begin position="151"/>
        <end position="175"/>
    </location>
</feature>
<evidence type="ECO:0000256" key="12">
    <source>
        <dbReference type="ARBA" id="ARBA00023136"/>
    </source>
</evidence>
<gene>
    <name evidence="16" type="ORF">LI82_10530</name>
</gene>
<dbReference type="Proteomes" id="UP000029859">
    <property type="component" value="Unassembled WGS sequence"/>
</dbReference>
<dbReference type="Gene3D" id="3.40.50.720">
    <property type="entry name" value="NAD(P)-binding Rossmann-like Domain"/>
    <property type="match status" value="1"/>
</dbReference>
<dbReference type="Pfam" id="PF02254">
    <property type="entry name" value="TrkA_N"/>
    <property type="match status" value="1"/>
</dbReference>
<evidence type="ECO:0000313" key="17">
    <source>
        <dbReference type="Proteomes" id="UP000029859"/>
    </source>
</evidence>
<dbReference type="GO" id="GO:0015079">
    <property type="term" value="F:potassium ion transmembrane transporter activity"/>
    <property type="evidence" value="ECO:0007669"/>
    <property type="project" value="InterPro"/>
</dbReference>
<dbReference type="Pfam" id="PF00999">
    <property type="entry name" value="Na_H_Exchanger"/>
    <property type="match status" value="1"/>
</dbReference>
<dbReference type="GO" id="GO:0005886">
    <property type="term" value="C:plasma membrane"/>
    <property type="evidence" value="ECO:0007669"/>
    <property type="project" value="UniProtKB-SubCell"/>
</dbReference>
<dbReference type="GO" id="GO:1902600">
    <property type="term" value="P:proton transmembrane transport"/>
    <property type="evidence" value="ECO:0007669"/>
    <property type="project" value="InterPro"/>
</dbReference>
<evidence type="ECO:0000256" key="2">
    <source>
        <dbReference type="ARBA" id="ARBA00004651"/>
    </source>
</evidence>
<dbReference type="PANTHER" id="PTHR32507:SF0">
    <property type="entry name" value="NA(+)_H(+) ANTIPORTER 2-RELATED"/>
    <property type="match status" value="1"/>
</dbReference>
<dbReference type="InterPro" id="IPR038770">
    <property type="entry name" value="Na+/solute_symporter_sf"/>
</dbReference>
<evidence type="ECO:0000313" key="16">
    <source>
        <dbReference type="EMBL" id="KGK98152.1"/>
    </source>
</evidence>
<feature type="transmembrane region" description="Helical" evidence="13">
    <location>
        <begin position="31"/>
        <end position="50"/>
    </location>
</feature>
<keyword evidence="17" id="KW-1185">Reference proteome</keyword>
<comment type="caution">
    <text evidence="16">The sequence shown here is derived from an EMBL/GenBank/DDBJ whole genome shotgun (WGS) entry which is preliminary data.</text>
</comment>
<dbReference type="PROSITE" id="PS51202">
    <property type="entry name" value="RCK_C"/>
    <property type="match status" value="1"/>
</dbReference>
<dbReference type="InterPro" id="IPR006037">
    <property type="entry name" value="RCK_C"/>
</dbReference>
<feature type="domain" description="RCK C-terminal" evidence="15">
    <location>
        <begin position="528"/>
        <end position="610"/>
    </location>
</feature>
<reference evidence="16 17" key="1">
    <citation type="submission" date="2014-09" db="EMBL/GenBank/DDBJ databases">
        <title>Draft genome sequence of an obligately methylotrophic methanogen, Methanococcoides methylutens, isolated from marine sediment.</title>
        <authorList>
            <person name="Guan Y."/>
            <person name="Ngugi D.K."/>
            <person name="Blom J."/>
            <person name="Ali S."/>
            <person name="Ferry J.G."/>
            <person name="Stingl U."/>
        </authorList>
    </citation>
    <scope>NUCLEOTIDE SEQUENCE [LARGE SCALE GENOMIC DNA]</scope>
    <source>
        <strain evidence="16 17">DSM 2657</strain>
    </source>
</reference>
<dbReference type="InterPro" id="IPR006153">
    <property type="entry name" value="Cation/H_exchanger_TM"/>
</dbReference>
<dbReference type="PANTHER" id="PTHR32507">
    <property type="entry name" value="NA(+)/H(+) ANTIPORTER 1"/>
    <property type="match status" value="1"/>
</dbReference>
<feature type="transmembrane region" description="Helical" evidence="13">
    <location>
        <begin position="6"/>
        <end position="24"/>
    </location>
</feature>
<evidence type="ECO:0000256" key="1">
    <source>
        <dbReference type="ARBA" id="ARBA00003660"/>
    </source>
</evidence>
<keyword evidence="12 13" id="KW-0472">Membrane</keyword>
<evidence type="ECO:0000259" key="15">
    <source>
        <dbReference type="PROSITE" id="PS51202"/>
    </source>
</evidence>
<evidence type="ECO:0000256" key="6">
    <source>
        <dbReference type="ARBA" id="ARBA00022538"/>
    </source>
</evidence>
<dbReference type="PRINTS" id="PR00335">
    <property type="entry name" value="KUPTAKETRKA"/>
</dbReference>
<feature type="transmembrane region" description="Helical" evidence="13">
    <location>
        <begin position="119"/>
        <end position="139"/>
    </location>
</feature>
<dbReference type="AlphaFoldDB" id="A0A099SZ50"/>
<feature type="transmembrane region" description="Helical" evidence="13">
    <location>
        <begin position="272"/>
        <end position="289"/>
    </location>
</feature>
<evidence type="ECO:0000256" key="4">
    <source>
        <dbReference type="ARBA" id="ARBA00022449"/>
    </source>
</evidence>
<evidence type="ECO:0000256" key="9">
    <source>
        <dbReference type="ARBA" id="ARBA00022989"/>
    </source>
</evidence>
<dbReference type="InterPro" id="IPR036721">
    <property type="entry name" value="RCK_C_sf"/>
</dbReference>
<feature type="transmembrane region" description="Helical" evidence="13">
    <location>
        <begin position="187"/>
        <end position="206"/>
    </location>
</feature>
<feature type="transmembrane region" description="Helical" evidence="13">
    <location>
        <begin position="295"/>
        <end position="318"/>
    </location>
</feature>
<keyword evidence="8" id="KW-0630">Potassium</keyword>
<feature type="transmembrane region" description="Helical" evidence="13">
    <location>
        <begin position="56"/>
        <end position="78"/>
    </location>
</feature>
<name>A0A099SZ50_METMT</name>
<evidence type="ECO:0000256" key="11">
    <source>
        <dbReference type="ARBA" id="ARBA00023065"/>
    </source>
</evidence>
<dbReference type="PROSITE" id="PS51201">
    <property type="entry name" value="RCK_N"/>
    <property type="match status" value="1"/>
</dbReference>
<evidence type="ECO:0000256" key="7">
    <source>
        <dbReference type="ARBA" id="ARBA00022692"/>
    </source>
</evidence>
<protein>
    <submittedName>
        <fullName evidence="16">Na(+)/H(+) antiporter</fullName>
    </submittedName>
</protein>
<keyword evidence="10" id="KW-0520">NAD</keyword>
<dbReference type="InterPro" id="IPR003148">
    <property type="entry name" value="RCK_N"/>
</dbReference>
<feature type="transmembrane region" description="Helical" evidence="13">
    <location>
        <begin position="90"/>
        <end position="113"/>
    </location>
</feature>
<keyword evidence="7 13" id="KW-0812">Transmembrane</keyword>
<sequence>MESIYLLQIALAVLIMSLLAQSLSKLFKMPVLIFLLVEGIIIGPEVLGILDPTLLGEGLTAIVSLSVAVIVFDGGLHIDVKSIRSIQQGVLSLVTVGVMITFICATFFTYYIVGLPLDISAVFGALVTATGPTVITPVVRQVRVNHRVSKALELEGVLNDAVSVILAALVFEVIISELSGFEVVGFLLYRAMIGLVMGLASGFLLTRFLSRSVHSEQVVRFVTFTSVIATFVISESLGAESGILAVALFGIIVGTSNVPYKAALKEFKSDLVVMMLSLIFILLAAMLKFEDIFRIGAVGIIVVLLLIFFVRPLSVFASTARTTFRTKEKLFISFVGPRGVVPASIATYFAIKLNGLNITGGQELVGLVFLTVIITVFMTGFLSKPVARFLGVIPMEILIVGGGEVGRILSERFEKRGENVVVIESSEENCQRLMKSGIRVVHGDAEDVNVLKKAGIENAKYFIASTDQDNTNLLVCQIAKTKFGFKEDQIIARVNNMENLHAFWDLEIRAMSPAMSTALFLDNMVGRPHMFSMCEVGEGGDILEVKVTNPKVSGKAIKELSLPEDSLLLMVRRGDESFIANGNLVLEFDDMVTVIGEGDAAKIVADLLGR</sequence>
<organism evidence="16 17">
    <name type="scientific">Methanococcoides methylutens</name>
    <dbReference type="NCBI Taxonomy" id="2226"/>
    <lineage>
        <taxon>Archaea</taxon>
        <taxon>Methanobacteriati</taxon>
        <taxon>Methanobacteriota</taxon>
        <taxon>Stenosarchaea group</taxon>
        <taxon>Methanomicrobia</taxon>
        <taxon>Methanosarcinales</taxon>
        <taxon>Methanosarcinaceae</taxon>
        <taxon>Methanococcoides</taxon>
    </lineage>
</organism>
<evidence type="ECO:0000256" key="10">
    <source>
        <dbReference type="ARBA" id="ARBA00023027"/>
    </source>
</evidence>
<dbReference type="InterPro" id="IPR006036">
    <property type="entry name" value="K_uptake_TrkA"/>
</dbReference>
<dbReference type="OrthoDB" id="11709at2157"/>
<keyword evidence="4" id="KW-0050">Antiport</keyword>
<comment type="subcellular location">
    <subcellularLocation>
        <location evidence="2">Cell membrane</location>
        <topology evidence="2">Multi-pass membrane protein</topology>
    </subcellularLocation>
</comment>
<comment type="function">
    <text evidence="1">Part of a potassium transport system.</text>
</comment>
<feature type="transmembrane region" description="Helical" evidence="13">
    <location>
        <begin position="363"/>
        <end position="382"/>
    </location>
</feature>
<keyword evidence="11" id="KW-0406">Ion transport</keyword>
<dbReference type="EMBL" id="JRHO01000014">
    <property type="protein sequence ID" value="KGK98152.1"/>
    <property type="molecule type" value="Genomic_DNA"/>
</dbReference>